<keyword evidence="13" id="KW-1185">Reference proteome</keyword>
<evidence type="ECO:0000256" key="6">
    <source>
        <dbReference type="ARBA" id="ARBA00022741"/>
    </source>
</evidence>
<organism evidence="12 13">
    <name type="scientific">Staphylococcus pasteuri_A</name>
    <dbReference type="NCBI Taxonomy" id="3062664"/>
    <lineage>
        <taxon>Bacteria</taxon>
        <taxon>Bacillati</taxon>
        <taxon>Bacillota</taxon>
        <taxon>Bacilli</taxon>
        <taxon>Bacillales</taxon>
        <taxon>Staphylococcaceae</taxon>
        <taxon>Staphylococcus</taxon>
    </lineage>
</organism>
<feature type="domain" description="Cytidyltransferase-like" evidence="11">
    <location>
        <begin position="7"/>
        <end position="163"/>
    </location>
</feature>
<dbReference type="EC" id="2.7.7.18" evidence="10"/>
<dbReference type="NCBIfam" id="NF000840">
    <property type="entry name" value="PRK00071.1-3"/>
    <property type="match status" value="1"/>
</dbReference>
<dbReference type="InterPro" id="IPR004821">
    <property type="entry name" value="Cyt_trans-like"/>
</dbReference>
<dbReference type="Gene3D" id="3.40.50.620">
    <property type="entry name" value="HUPs"/>
    <property type="match status" value="1"/>
</dbReference>
<evidence type="ECO:0000256" key="4">
    <source>
        <dbReference type="ARBA" id="ARBA00022679"/>
    </source>
</evidence>
<dbReference type="RefSeq" id="WP_046466750.1">
    <property type="nucleotide sequence ID" value="NZ_JAUOQO010000003.1"/>
</dbReference>
<keyword evidence="8 10" id="KW-0520">NAD</keyword>
<evidence type="ECO:0000313" key="12">
    <source>
        <dbReference type="EMBL" id="MDO6573379.1"/>
    </source>
</evidence>
<evidence type="ECO:0000259" key="11">
    <source>
        <dbReference type="Pfam" id="PF01467"/>
    </source>
</evidence>
<keyword evidence="7 10" id="KW-0067">ATP-binding</keyword>
<dbReference type="EMBL" id="JAUOQO010000003">
    <property type="protein sequence ID" value="MDO6573379.1"/>
    <property type="molecule type" value="Genomic_DNA"/>
</dbReference>
<dbReference type="HAMAP" id="MF_00244">
    <property type="entry name" value="NaMN_adenylyltr"/>
    <property type="match status" value="1"/>
</dbReference>
<dbReference type="CDD" id="cd02165">
    <property type="entry name" value="NMNAT"/>
    <property type="match status" value="1"/>
</dbReference>
<evidence type="ECO:0000256" key="7">
    <source>
        <dbReference type="ARBA" id="ARBA00022840"/>
    </source>
</evidence>
<dbReference type="NCBIfam" id="NF000841">
    <property type="entry name" value="PRK00071.1-4"/>
    <property type="match status" value="1"/>
</dbReference>
<comment type="caution">
    <text evidence="12">The sequence shown here is derived from an EMBL/GenBank/DDBJ whole genome shotgun (WGS) entry which is preliminary data.</text>
</comment>
<dbReference type="InterPro" id="IPR005248">
    <property type="entry name" value="NadD/NMNAT"/>
</dbReference>
<evidence type="ECO:0000256" key="10">
    <source>
        <dbReference type="HAMAP-Rule" id="MF_00244"/>
    </source>
</evidence>
<comment type="catalytic activity">
    <reaction evidence="9 10">
        <text>nicotinate beta-D-ribonucleotide + ATP + H(+) = deamido-NAD(+) + diphosphate</text>
        <dbReference type="Rhea" id="RHEA:22860"/>
        <dbReference type="ChEBI" id="CHEBI:15378"/>
        <dbReference type="ChEBI" id="CHEBI:30616"/>
        <dbReference type="ChEBI" id="CHEBI:33019"/>
        <dbReference type="ChEBI" id="CHEBI:57502"/>
        <dbReference type="ChEBI" id="CHEBI:58437"/>
        <dbReference type="EC" id="2.7.7.18"/>
    </reaction>
</comment>
<dbReference type="NCBIfam" id="TIGR00482">
    <property type="entry name" value="nicotinate (nicotinamide) nucleotide adenylyltransferase"/>
    <property type="match status" value="1"/>
</dbReference>
<comment type="similarity">
    <text evidence="10">Belongs to the NadD family.</text>
</comment>
<protein>
    <recommendedName>
        <fullName evidence="10">Probable nicotinate-nucleotide adenylyltransferase</fullName>
        <ecNumber evidence="10">2.7.7.18</ecNumber>
    </recommendedName>
    <alternativeName>
        <fullName evidence="10">Deamido-NAD(+) diphosphorylase</fullName>
    </alternativeName>
    <alternativeName>
        <fullName evidence="10">Deamido-NAD(+) pyrophosphorylase</fullName>
    </alternativeName>
    <alternativeName>
        <fullName evidence="10">Nicotinate mononucleotide adenylyltransferase</fullName>
        <shortName evidence="10">NaMN adenylyltransferase</shortName>
    </alternativeName>
</protein>
<gene>
    <name evidence="10" type="primary">nadD</name>
    <name evidence="12" type="ORF">Q4528_04315</name>
</gene>
<evidence type="ECO:0000256" key="5">
    <source>
        <dbReference type="ARBA" id="ARBA00022695"/>
    </source>
</evidence>
<dbReference type="Pfam" id="PF01467">
    <property type="entry name" value="CTP_transf_like"/>
    <property type="match status" value="1"/>
</dbReference>
<comment type="pathway">
    <text evidence="2 10">Cofactor biosynthesis; NAD(+) biosynthesis; deamido-NAD(+) from nicotinate D-ribonucleotide: step 1/1.</text>
</comment>
<keyword evidence="5 10" id="KW-0548">Nucleotidyltransferase</keyword>
<sequence length="190" mass="22251">MKKKIILYGGQFNPIHIAHMMVASEVYHVIKPDEFYFLPSYMSPLKEHSDFLEASQRIKMIELAIATLGFGKISEEEIERKGQSYTYDTLSSLIKSHPNSEFYFIIGTDQYDQLDKWYNIDELKKLITFIVVNREKDVQSVEEDMISITIPRMDISSSMIRERVKAKQSIQILVPQSVEHYIREEGLYEN</sequence>
<dbReference type="Proteomes" id="UP001170310">
    <property type="component" value="Unassembled WGS sequence"/>
</dbReference>
<evidence type="ECO:0000256" key="3">
    <source>
        <dbReference type="ARBA" id="ARBA00022642"/>
    </source>
</evidence>
<evidence type="ECO:0000256" key="9">
    <source>
        <dbReference type="ARBA" id="ARBA00048721"/>
    </source>
</evidence>
<dbReference type="GO" id="GO:0009435">
    <property type="term" value="P:NAD+ biosynthetic process"/>
    <property type="evidence" value="ECO:0007669"/>
    <property type="project" value="UniProtKB-UniRule"/>
</dbReference>
<dbReference type="AlphaFoldDB" id="A0AAW7YMB1"/>
<evidence type="ECO:0000256" key="1">
    <source>
        <dbReference type="ARBA" id="ARBA00002324"/>
    </source>
</evidence>
<reference evidence="12" key="1">
    <citation type="submission" date="2023-07" db="EMBL/GenBank/DDBJ databases">
        <title>Genome content predicts the carbon catabolic preferences of heterotrophic bacteria.</title>
        <authorList>
            <person name="Gralka M."/>
        </authorList>
    </citation>
    <scope>NUCLEOTIDE SEQUENCE</scope>
    <source>
        <strain evidence="12">E2R20</strain>
    </source>
</reference>
<keyword evidence="6 10" id="KW-0547">Nucleotide-binding</keyword>
<dbReference type="InterPro" id="IPR014729">
    <property type="entry name" value="Rossmann-like_a/b/a_fold"/>
</dbReference>
<dbReference type="SUPFAM" id="SSF52374">
    <property type="entry name" value="Nucleotidylyl transferase"/>
    <property type="match status" value="1"/>
</dbReference>
<accession>A0AAW7YMB1</accession>
<evidence type="ECO:0000256" key="2">
    <source>
        <dbReference type="ARBA" id="ARBA00005019"/>
    </source>
</evidence>
<evidence type="ECO:0000313" key="13">
    <source>
        <dbReference type="Proteomes" id="UP001170310"/>
    </source>
</evidence>
<proteinExistence type="inferred from homology"/>
<keyword evidence="3 10" id="KW-0662">Pyridine nucleotide biosynthesis</keyword>
<keyword evidence="4 10" id="KW-0808">Transferase</keyword>
<comment type="function">
    <text evidence="1 10">Catalyzes the reversible adenylation of nicotinate mononucleotide (NaMN) to nicotinic acid adenine dinucleotide (NaAD).</text>
</comment>
<dbReference type="GO" id="GO:0004515">
    <property type="term" value="F:nicotinate-nucleotide adenylyltransferase activity"/>
    <property type="evidence" value="ECO:0007669"/>
    <property type="project" value="UniProtKB-UniRule"/>
</dbReference>
<name>A0AAW7YMB1_9STAP</name>
<dbReference type="PANTHER" id="PTHR39321">
    <property type="entry name" value="NICOTINATE-NUCLEOTIDE ADENYLYLTRANSFERASE-RELATED"/>
    <property type="match status" value="1"/>
</dbReference>
<evidence type="ECO:0000256" key="8">
    <source>
        <dbReference type="ARBA" id="ARBA00023027"/>
    </source>
</evidence>
<dbReference type="PANTHER" id="PTHR39321:SF3">
    <property type="entry name" value="PHOSPHOPANTETHEINE ADENYLYLTRANSFERASE"/>
    <property type="match status" value="1"/>
</dbReference>
<dbReference type="GO" id="GO:0005524">
    <property type="term" value="F:ATP binding"/>
    <property type="evidence" value="ECO:0007669"/>
    <property type="project" value="UniProtKB-KW"/>
</dbReference>